<dbReference type="Proteomes" id="UP001432251">
    <property type="component" value="Chromosome"/>
</dbReference>
<proteinExistence type="predicted"/>
<dbReference type="EMBL" id="CP146022">
    <property type="protein sequence ID" value="WWQ63388.1"/>
    <property type="molecule type" value="Genomic_DNA"/>
</dbReference>
<evidence type="ECO:0000313" key="2">
    <source>
        <dbReference type="Proteomes" id="UP001432251"/>
    </source>
</evidence>
<name>A0ACD5ABZ9_9ACTN</name>
<gene>
    <name evidence="1" type="ORF">V2W30_08555</name>
</gene>
<reference evidence="1" key="1">
    <citation type="journal article" date="2025" name="Int. J. Syst. Evol. Microbiol.">
        <title>Streptomyces citrinus sp. nov., with yellow diffusible pigment.</title>
        <authorList>
            <person name="He Y."/>
            <person name="Yang E."/>
            <person name="Xu J."/>
            <person name="Sun Y."/>
            <person name="Sun L."/>
        </authorList>
    </citation>
    <scope>NUCLEOTIDE SEQUENCE</scope>
    <source>
        <strain evidence="1">Q6</strain>
    </source>
</reference>
<organism evidence="1 2">
    <name type="scientific">Streptomyces citrinus</name>
    <dbReference type="NCBI Taxonomy" id="3118173"/>
    <lineage>
        <taxon>Bacteria</taxon>
        <taxon>Bacillati</taxon>
        <taxon>Actinomycetota</taxon>
        <taxon>Actinomycetes</taxon>
        <taxon>Kitasatosporales</taxon>
        <taxon>Streptomycetaceae</taxon>
        <taxon>Streptomyces</taxon>
    </lineage>
</organism>
<sequence>MRKLMSGTPKPPGAWRWAVGPLGALLALALVPVTASAVPPPPPASGPGSIAYKPYDCAREQWPWSCLAECESSGDWHINTGNSFYGGLQFTQSTWEEHGGLAYAPRADLATRAQQIEIAKEVLRTQGWRAWPTCSKAYRLDGRIHVVRRGDTLAGIAARFKVKGGWQALYKANRDMIGPHPDRLNVGTMLLIPKSRTA</sequence>
<accession>A0ACD5ABZ9</accession>
<keyword evidence="2" id="KW-1185">Reference proteome</keyword>
<evidence type="ECO:0000313" key="1">
    <source>
        <dbReference type="EMBL" id="WWQ63388.1"/>
    </source>
</evidence>
<protein>
    <submittedName>
        <fullName evidence="1">Transglycosylase family protein</fullName>
    </submittedName>
</protein>